<feature type="signal peptide" evidence="5">
    <location>
        <begin position="1"/>
        <end position="21"/>
    </location>
</feature>
<dbReference type="AlphaFoldDB" id="A0A507B0Q8"/>
<dbReference type="GeneID" id="41973660"/>
<comment type="caution">
    <text evidence="7">The sequence shown here is derived from an EMBL/GenBank/DDBJ whole genome shotgun (WGS) entry which is preliminary data.</text>
</comment>
<evidence type="ECO:0000313" key="8">
    <source>
        <dbReference type="Proteomes" id="UP000319257"/>
    </source>
</evidence>
<dbReference type="InterPro" id="IPR018392">
    <property type="entry name" value="LysM"/>
</dbReference>
<keyword evidence="8" id="KW-1185">Reference proteome</keyword>
<accession>A0A507B0Q8</accession>
<dbReference type="Gene3D" id="3.10.350.10">
    <property type="entry name" value="LysM domain"/>
    <property type="match status" value="4"/>
</dbReference>
<dbReference type="InterPro" id="IPR036779">
    <property type="entry name" value="LysM_dom_sf"/>
</dbReference>
<dbReference type="SMART" id="SM00257">
    <property type="entry name" value="LysM"/>
    <property type="match status" value="3"/>
</dbReference>
<sequence>MALIMALPILIVLTVIFHASAQQLNGYAFDYSELHLSSACLNVLNSNITSCDAVLGEFAGPDLSFDPLLGDQLQLLCKDQCKTDLTALGSQLRSSCDATKDVLEVGGLLYPATYMVEKFLYVYNVACYRENSNGEFCDLITGDLRNRSVPVDECSDCMLGPQRLQLSSPLGYSEDYAEDFASITQSCGKSGYGYTTPTPLELTPTSTSEPPVATCGNVYSVGANDTCESIAAAHSVSTYSLIALNNIDFSCSVLPSTMCIPSQCTTYRWNVADTCDTVATKFNVSVDLLVSWNPIFDAGCGNADRWAFWTVCVSSPGDVVAQPPKPTAVPVPSNAKSDSNKNCAQWYTVKANDTCFTILPLGSSITFAEFRVLNPSIDADCTNLWLDTAYCMQGVDPVDVPAETTFTRPPTGTTTRPPVIVPEQTQDPLAPGTKADCVKYAMFSDIDTLDPVWFNFNGSRGDNLMSLNSCLYVTGAYAANMTLFLQWNPSLTEGSGCKLVKGLSYCVDDGSQQTTTTDGPSSTSAPTQTSASSTTSTSGGGPPAPTQSGVIESCKQWHVVVSGDGCWAIANQYGISLDDFYAWNPAVGTDCLNLWLNYAVCVGI</sequence>
<reference evidence="7 8" key="1">
    <citation type="submission" date="2019-06" db="EMBL/GenBank/DDBJ databases">
        <title>Draft genome sequence of the filamentous fungus Phialemoniopsis curvata isolated from diesel fuel.</title>
        <authorList>
            <person name="Varaljay V.A."/>
            <person name="Lyon W.J."/>
            <person name="Crouch A.L."/>
            <person name="Drake C.E."/>
            <person name="Hollomon J.M."/>
            <person name="Nadeau L.J."/>
            <person name="Nunn H.S."/>
            <person name="Stevenson B.S."/>
            <person name="Bojanowski C.L."/>
            <person name="Crookes-Goodson W.J."/>
        </authorList>
    </citation>
    <scope>NUCLEOTIDE SEQUENCE [LARGE SCALE GENOMIC DNA]</scope>
    <source>
        <strain evidence="7 8">D216</strain>
    </source>
</reference>
<feature type="compositionally biased region" description="Low complexity" evidence="4">
    <location>
        <begin position="511"/>
        <end position="537"/>
    </location>
</feature>
<evidence type="ECO:0000256" key="5">
    <source>
        <dbReference type="SAM" id="SignalP"/>
    </source>
</evidence>
<feature type="domain" description="LysM" evidence="6">
    <location>
        <begin position="345"/>
        <end position="392"/>
    </location>
</feature>
<dbReference type="PANTHER" id="PTHR34997:SF1">
    <property type="entry name" value="PEPTIDOGLYCAN-BINDING LYSIN DOMAIN"/>
    <property type="match status" value="1"/>
</dbReference>
<evidence type="ECO:0000256" key="2">
    <source>
        <dbReference type="ARBA" id="ARBA00023026"/>
    </source>
</evidence>
<dbReference type="Proteomes" id="UP000319257">
    <property type="component" value="Unassembled WGS sequence"/>
</dbReference>
<feature type="region of interest" description="Disordered" evidence="4">
    <location>
        <begin position="511"/>
        <end position="547"/>
    </location>
</feature>
<comment type="similarity">
    <text evidence="3">Belongs to the secreted LysM effector family.</text>
</comment>
<evidence type="ECO:0000256" key="4">
    <source>
        <dbReference type="SAM" id="MobiDB-lite"/>
    </source>
</evidence>
<dbReference type="CDD" id="cd00118">
    <property type="entry name" value="LysM"/>
    <property type="match status" value="4"/>
</dbReference>
<dbReference type="GO" id="GO:0008061">
    <property type="term" value="F:chitin binding"/>
    <property type="evidence" value="ECO:0007669"/>
    <property type="project" value="UniProtKB-KW"/>
</dbReference>
<keyword evidence="5" id="KW-0732">Signal</keyword>
<keyword evidence="2" id="KW-0843">Virulence</keyword>
<evidence type="ECO:0000256" key="3">
    <source>
        <dbReference type="ARBA" id="ARBA00044955"/>
    </source>
</evidence>
<dbReference type="STRING" id="1093900.A0A507B0Q8"/>
<evidence type="ECO:0000259" key="6">
    <source>
        <dbReference type="PROSITE" id="PS51782"/>
    </source>
</evidence>
<dbReference type="InterPro" id="IPR052210">
    <property type="entry name" value="LysM1-like"/>
</dbReference>
<dbReference type="SUPFAM" id="SSF54106">
    <property type="entry name" value="LysM domain"/>
    <property type="match status" value="2"/>
</dbReference>
<feature type="domain" description="LysM" evidence="6">
    <location>
        <begin position="265"/>
        <end position="313"/>
    </location>
</feature>
<dbReference type="PROSITE" id="PS51782">
    <property type="entry name" value="LYSM"/>
    <property type="match status" value="3"/>
</dbReference>
<dbReference type="InParanoid" id="A0A507B0Q8"/>
<keyword evidence="1" id="KW-0147">Chitin-binding</keyword>
<evidence type="ECO:0000313" key="7">
    <source>
        <dbReference type="EMBL" id="TPX13483.1"/>
    </source>
</evidence>
<dbReference type="PANTHER" id="PTHR34997">
    <property type="entry name" value="AM15"/>
    <property type="match status" value="1"/>
</dbReference>
<evidence type="ECO:0000256" key="1">
    <source>
        <dbReference type="ARBA" id="ARBA00022669"/>
    </source>
</evidence>
<name>A0A507B0Q8_9PEZI</name>
<feature type="chain" id="PRO_5021484891" description="LysM domain-containing protein" evidence="5">
    <location>
        <begin position="22"/>
        <end position="604"/>
    </location>
</feature>
<dbReference type="OrthoDB" id="5985073at2759"/>
<gene>
    <name evidence="7" type="ORF">E0L32_006213</name>
</gene>
<dbReference type="Pfam" id="PF01476">
    <property type="entry name" value="LysM"/>
    <property type="match status" value="3"/>
</dbReference>
<proteinExistence type="inferred from homology"/>
<feature type="domain" description="LysM" evidence="6">
    <location>
        <begin position="556"/>
        <end position="602"/>
    </location>
</feature>
<dbReference type="EMBL" id="SKBQ01000034">
    <property type="protein sequence ID" value="TPX13483.1"/>
    <property type="molecule type" value="Genomic_DNA"/>
</dbReference>
<dbReference type="RefSeq" id="XP_030995194.1">
    <property type="nucleotide sequence ID" value="XM_031140821.1"/>
</dbReference>
<protein>
    <recommendedName>
        <fullName evidence="6">LysM domain-containing protein</fullName>
    </recommendedName>
</protein>
<organism evidence="7 8">
    <name type="scientific">Thyridium curvatum</name>
    <dbReference type="NCBI Taxonomy" id="1093900"/>
    <lineage>
        <taxon>Eukaryota</taxon>
        <taxon>Fungi</taxon>
        <taxon>Dikarya</taxon>
        <taxon>Ascomycota</taxon>
        <taxon>Pezizomycotina</taxon>
        <taxon>Sordariomycetes</taxon>
        <taxon>Sordariomycetidae</taxon>
        <taxon>Thyridiales</taxon>
        <taxon>Thyridiaceae</taxon>
        <taxon>Thyridium</taxon>
    </lineage>
</organism>